<dbReference type="AlphaFoldDB" id="A0A5J5FW95"/>
<organism evidence="2 3">
    <name type="scientific">Affinibrenneria salicis</name>
    <dbReference type="NCBI Taxonomy" id="2590031"/>
    <lineage>
        <taxon>Bacteria</taxon>
        <taxon>Pseudomonadati</taxon>
        <taxon>Pseudomonadota</taxon>
        <taxon>Gammaproteobacteria</taxon>
        <taxon>Enterobacterales</taxon>
        <taxon>Pectobacteriaceae</taxon>
        <taxon>Affinibrenneria</taxon>
    </lineage>
</organism>
<dbReference type="Gene3D" id="3.90.930.1">
    <property type="match status" value="1"/>
</dbReference>
<dbReference type="InterPro" id="IPR011652">
    <property type="entry name" value="MORN_2"/>
</dbReference>
<feature type="compositionally biased region" description="Polar residues" evidence="1">
    <location>
        <begin position="111"/>
        <end position="128"/>
    </location>
</feature>
<proteinExistence type="predicted"/>
<feature type="region of interest" description="Disordered" evidence="1">
    <location>
        <begin position="111"/>
        <end position="134"/>
    </location>
</feature>
<evidence type="ECO:0000256" key="1">
    <source>
        <dbReference type="SAM" id="MobiDB-lite"/>
    </source>
</evidence>
<evidence type="ECO:0000313" key="3">
    <source>
        <dbReference type="Proteomes" id="UP000335415"/>
    </source>
</evidence>
<evidence type="ECO:0000313" key="2">
    <source>
        <dbReference type="EMBL" id="KAA8997686.1"/>
    </source>
</evidence>
<sequence length="631" mass="71942">MTMAAMAQYHVKGSVLMQNIIRAILLCTLLNTAWAETRNLTEDWTFAETGQQTEYILDWPLKQTSKGWEFTIRYPNGSPVIQSTLIDIKADPLFTQKNYTGEYRTYYSNGKLSRQGTRNANGNPTGSETEYREDGTPKKVIRYLPSTAYVNEKEYYPNGQLEYEGIDFDGEGFNEYKHYTRDGKLERKQFTRVENGLSKDIIENYDDNGNIKSWTEEYGDAPHLEITYDAQKNVLKKTVTGSDRYKSEQFSPQGELLDLTQYATGNGRFDKDGEQIQTTDDGEKTYSFYRNDQQEGEYKKIKGNKVIYHGYYHNDKPVGEWFTQNSPEENSLEFYRYGPNEKIEKIYSVGLDYIHYDDQGMPIATLPFKAGPRILPAPGAVWTYSSDGEYTADLQLLSVKKNTATYRLSDQKNGAEQEVTEVIDNYSTQEQRAAGKRVLNFPLTPGKEWRDSYQKTVSFTPEKGVKWQYAWRAQSNTRVAGVDKITVAGGTFDTLVITRNTSWQKSDPRVEGPSSWKPKCYSQTCSIKGYTREVMWYAPAIGRAVLKAVVMGGQQNILGIDARSMLKRSDSIISELTDYAPAPKANSATEDMAPATYYARTPASSQAFRKGFPMMANDSWEFFMGYHVVME</sequence>
<dbReference type="SUPFAM" id="SSF82185">
    <property type="entry name" value="Histone H3 K4-specific methyltransferase SET7/9 N-terminal domain"/>
    <property type="match status" value="1"/>
</dbReference>
<dbReference type="Gene3D" id="2.40.360.20">
    <property type="match status" value="1"/>
</dbReference>
<gene>
    <name evidence="2" type="ORF">FJU30_18170</name>
</gene>
<name>A0A5J5FW95_9GAMM</name>
<protein>
    <submittedName>
        <fullName evidence="2">Uncharacterized protein</fullName>
    </submittedName>
</protein>
<reference evidence="2 3" key="1">
    <citation type="submission" date="2019-09" db="EMBL/GenBank/DDBJ databases">
        <authorList>
            <person name="Li Y."/>
        </authorList>
    </citation>
    <scope>NUCLEOTIDE SEQUENCE [LARGE SCALE GENOMIC DNA]</scope>
    <source>
        <strain evidence="2 3">L3-3HA</strain>
    </source>
</reference>
<accession>A0A5J5FW95</accession>
<dbReference type="Pfam" id="PF07661">
    <property type="entry name" value="MORN_2"/>
    <property type="match status" value="2"/>
</dbReference>
<dbReference type="OrthoDB" id="6043530at2"/>
<dbReference type="EMBL" id="VYKJ01000010">
    <property type="protein sequence ID" value="KAA8997686.1"/>
    <property type="molecule type" value="Genomic_DNA"/>
</dbReference>
<keyword evidence="3" id="KW-1185">Reference proteome</keyword>
<comment type="caution">
    <text evidence="2">The sequence shown here is derived from an EMBL/GenBank/DDBJ whole genome shotgun (WGS) entry which is preliminary data.</text>
</comment>
<dbReference type="Proteomes" id="UP000335415">
    <property type="component" value="Unassembled WGS sequence"/>
</dbReference>